<dbReference type="Pfam" id="PF03018">
    <property type="entry name" value="Dirigent"/>
    <property type="match status" value="1"/>
</dbReference>
<dbReference type="GO" id="GO:0048046">
    <property type="term" value="C:apoplast"/>
    <property type="evidence" value="ECO:0007669"/>
    <property type="project" value="UniProtKB-SubCell"/>
</dbReference>
<evidence type="ECO:0000256" key="1">
    <source>
        <dbReference type="ARBA" id="ARBA00010746"/>
    </source>
</evidence>
<proteinExistence type="inferred from homology"/>
<feature type="signal peptide" evidence="4">
    <location>
        <begin position="1"/>
        <end position="19"/>
    </location>
</feature>
<protein>
    <recommendedName>
        <fullName evidence="4">Dirigent protein</fullName>
    </recommendedName>
</protein>
<feature type="chain" id="PRO_5044534064" description="Dirigent protein" evidence="4">
    <location>
        <begin position="20"/>
        <end position="175"/>
    </location>
</feature>
<dbReference type="PANTHER" id="PTHR21495">
    <property type="entry name" value="NUCLEOPORIN-RELATED"/>
    <property type="match status" value="1"/>
</dbReference>
<comment type="caution">
    <text evidence="5">The sequence shown here is derived from an EMBL/GenBank/DDBJ whole genome shotgun (WGS) entry which is preliminary data.</text>
</comment>
<dbReference type="Gene3D" id="2.40.480.10">
    <property type="entry name" value="Allene oxide cyclase-like"/>
    <property type="match status" value="1"/>
</dbReference>
<keyword evidence="3 4" id="KW-0964">Secreted</keyword>
<keyword evidence="4" id="KW-0732">Signal</keyword>
<keyword evidence="6" id="KW-1185">Reference proteome</keyword>
<accession>A0ABD3B9V6</accession>
<dbReference type="GO" id="GO:0009699">
    <property type="term" value="P:phenylpropanoid biosynthetic process"/>
    <property type="evidence" value="ECO:0007669"/>
    <property type="project" value="UniProtKB-ARBA"/>
</dbReference>
<dbReference type="EMBL" id="JAVIJP010000107">
    <property type="protein sequence ID" value="KAL3613968.1"/>
    <property type="molecule type" value="Genomic_DNA"/>
</dbReference>
<organism evidence="5 6">
    <name type="scientific">Castilleja foliolosa</name>
    <dbReference type="NCBI Taxonomy" id="1961234"/>
    <lineage>
        <taxon>Eukaryota</taxon>
        <taxon>Viridiplantae</taxon>
        <taxon>Streptophyta</taxon>
        <taxon>Embryophyta</taxon>
        <taxon>Tracheophyta</taxon>
        <taxon>Spermatophyta</taxon>
        <taxon>Magnoliopsida</taxon>
        <taxon>eudicotyledons</taxon>
        <taxon>Gunneridae</taxon>
        <taxon>Pentapetalae</taxon>
        <taxon>asterids</taxon>
        <taxon>lamiids</taxon>
        <taxon>Lamiales</taxon>
        <taxon>Orobanchaceae</taxon>
        <taxon>Pedicularideae</taxon>
        <taxon>Castillejinae</taxon>
        <taxon>Castilleja</taxon>
    </lineage>
</organism>
<evidence type="ECO:0000256" key="4">
    <source>
        <dbReference type="RuleBase" id="RU363099"/>
    </source>
</evidence>
<sequence>MAKQFILFMLFSIAIMAQASQNIYCGKEKVAQLQYYVQDILSGPSPSNVQVASAGSTSTSPTFFGLVAVIDDPVRTAPSPDAEIVGRAQGFFAFASLEEISIHMTFDIVFTSGEYNGSTMSLVGRNPYPRAQRELAVVGGTGVFRLAKGYVGVRTVSSNSNGDAFFQYNITVLHY</sequence>
<dbReference type="AlphaFoldDB" id="A0ABD3B9V6"/>
<comment type="subcellular location">
    <subcellularLocation>
        <location evidence="4">Secreted</location>
        <location evidence="4">Extracellular space</location>
        <location evidence="4">Apoplast</location>
    </subcellularLocation>
</comment>
<evidence type="ECO:0000313" key="5">
    <source>
        <dbReference type="EMBL" id="KAL3613968.1"/>
    </source>
</evidence>
<dbReference type="InterPro" id="IPR004265">
    <property type="entry name" value="Dirigent"/>
</dbReference>
<dbReference type="Proteomes" id="UP001632038">
    <property type="component" value="Unassembled WGS sequence"/>
</dbReference>
<gene>
    <name evidence="5" type="ORF">CASFOL_042042</name>
</gene>
<comment type="similarity">
    <text evidence="1 4">Belongs to the plant dirigent protein family.</text>
</comment>
<evidence type="ECO:0000313" key="6">
    <source>
        <dbReference type="Proteomes" id="UP001632038"/>
    </source>
</evidence>
<reference evidence="6" key="1">
    <citation type="journal article" date="2024" name="IScience">
        <title>Strigolactones Initiate the Formation of Haustorium-like Structures in Castilleja.</title>
        <authorList>
            <person name="Buerger M."/>
            <person name="Peterson D."/>
            <person name="Chory J."/>
        </authorList>
    </citation>
    <scope>NUCLEOTIDE SEQUENCE [LARGE SCALE GENOMIC DNA]</scope>
</reference>
<comment type="function">
    <text evidence="4">Dirigent proteins impart stereoselectivity on the phenoxy radical-coupling reaction, yielding optically active lignans from two molecules of coniferyl alcohol in the biosynthesis of lignans, flavonolignans, and alkaloids and thus plays a central role in plant secondary metabolism.</text>
</comment>
<keyword evidence="4" id="KW-0052">Apoplast</keyword>
<comment type="subunit">
    <text evidence="2 4">Homodimer.</text>
</comment>
<evidence type="ECO:0000256" key="3">
    <source>
        <dbReference type="ARBA" id="ARBA00022525"/>
    </source>
</evidence>
<evidence type="ECO:0000256" key="2">
    <source>
        <dbReference type="ARBA" id="ARBA00011738"/>
    </source>
</evidence>
<dbReference type="InterPro" id="IPR044859">
    <property type="entry name" value="Allene_oxi_cyc_Dirigent"/>
</dbReference>
<name>A0ABD3B9V6_9LAMI</name>